<dbReference type="EMBL" id="OZ020100">
    <property type="protein sequence ID" value="CAK9273796.1"/>
    <property type="molecule type" value="Genomic_DNA"/>
</dbReference>
<proteinExistence type="predicted"/>
<feature type="transmembrane region" description="Helical" evidence="1">
    <location>
        <begin position="57"/>
        <end position="78"/>
    </location>
</feature>
<sequence>MPGGASNLQLRDNLARWCYLSMLPNLCGLLNKAPETTHHKDLVMIPLIKKNDKARQVSFAIVLLLLIMTVLTFISIILKPLQGRQFLVSKINAHKLISAGHQDKFQYYCHAEEGEELL</sequence>
<keyword evidence="1" id="KW-0812">Transmembrane</keyword>
<evidence type="ECO:0000313" key="2">
    <source>
        <dbReference type="EMBL" id="CAK9273796.1"/>
    </source>
</evidence>
<keyword evidence="1" id="KW-1133">Transmembrane helix</keyword>
<protein>
    <submittedName>
        <fullName evidence="2">Uncharacterized protein</fullName>
    </submittedName>
</protein>
<gene>
    <name evidence="2" type="ORF">CSSPJE1EN1_LOCUS19274</name>
</gene>
<reference evidence="2" key="1">
    <citation type="submission" date="2024-02" db="EMBL/GenBank/DDBJ databases">
        <authorList>
            <consortium name="ELIXIR-Norway"/>
            <consortium name="Elixir Norway"/>
        </authorList>
    </citation>
    <scope>NUCLEOTIDE SEQUENCE</scope>
</reference>
<accession>A0ABP0X5U4</accession>
<organism evidence="2 3">
    <name type="scientific">Sphagnum jensenii</name>
    <dbReference type="NCBI Taxonomy" id="128206"/>
    <lineage>
        <taxon>Eukaryota</taxon>
        <taxon>Viridiplantae</taxon>
        <taxon>Streptophyta</taxon>
        <taxon>Embryophyta</taxon>
        <taxon>Bryophyta</taxon>
        <taxon>Sphagnophytina</taxon>
        <taxon>Sphagnopsida</taxon>
        <taxon>Sphagnales</taxon>
        <taxon>Sphagnaceae</taxon>
        <taxon>Sphagnum</taxon>
    </lineage>
</organism>
<dbReference type="Proteomes" id="UP001497444">
    <property type="component" value="Chromosome 5"/>
</dbReference>
<keyword evidence="1" id="KW-0472">Membrane</keyword>
<evidence type="ECO:0000313" key="3">
    <source>
        <dbReference type="Proteomes" id="UP001497444"/>
    </source>
</evidence>
<evidence type="ECO:0000256" key="1">
    <source>
        <dbReference type="SAM" id="Phobius"/>
    </source>
</evidence>
<keyword evidence="3" id="KW-1185">Reference proteome</keyword>
<name>A0ABP0X5U4_9BRYO</name>